<feature type="chain" id="PRO_5040238936" evidence="2">
    <location>
        <begin position="24"/>
        <end position="254"/>
    </location>
</feature>
<feature type="signal peptide" evidence="2">
    <location>
        <begin position="1"/>
        <end position="23"/>
    </location>
</feature>
<reference evidence="3" key="2">
    <citation type="submission" date="2020-02" db="EMBL/GenBank/DDBJ databases">
        <title>Identification and distribution of gene clusters putatively required for synthesis of sphingolipid metabolism inhibitors in phylogenetically diverse species of the filamentous fungus Fusarium.</title>
        <authorList>
            <person name="Kim H.-S."/>
            <person name="Busman M."/>
            <person name="Brown D.W."/>
            <person name="Divon H."/>
            <person name="Uhlig S."/>
            <person name="Proctor R.H."/>
        </authorList>
    </citation>
    <scope>NUCLEOTIDE SEQUENCE</scope>
    <source>
        <strain evidence="3">NRRL 25174</strain>
    </source>
</reference>
<organism evidence="3 4">
    <name type="scientific">Fusarium beomiforme</name>
    <dbReference type="NCBI Taxonomy" id="44412"/>
    <lineage>
        <taxon>Eukaryota</taxon>
        <taxon>Fungi</taxon>
        <taxon>Dikarya</taxon>
        <taxon>Ascomycota</taxon>
        <taxon>Pezizomycotina</taxon>
        <taxon>Sordariomycetes</taxon>
        <taxon>Hypocreomycetidae</taxon>
        <taxon>Hypocreales</taxon>
        <taxon>Nectriaceae</taxon>
        <taxon>Fusarium</taxon>
        <taxon>Fusarium burgessii species complex</taxon>
    </lineage>
</organism>
<reference evidence="3" key="1">
    <citation type="journal article" date="2017" name="Mycologia">
        <title>Fusarium algeriense, sp. nov., a novel toxigenic crown rot pathogen of durum wheat from Algeria is nested in the Fusarium burgessii species complex.</title>
        <authorList>
            <person name="Laraba I."/>
            <person name="Keddad A."/>
            <person name="Boureghda H."/>
            <person name="Abdallah N."/>
            <person name="Vaughan M.M."/>
            <person name="Proctor R.H."/>
            <person name="Busman M."/>
            <person name="O'Donnell K."/>
        </authorList>
    </citation>
    <scope>NUCLEOTIDE SEQUENCE</scope>
    <source>
        <strain evidence="3">NRRL 25174</strain>
    </source>
</reference>
<evidence type="ECO:0000313" key="3">
    <source>
        <dbReference type="EMBL" id="KAF4331960.1"/>
    </source>
</evidence>
<comment type="caution">
    <text evidence="3">The sequence shown here is derived from an EMBL/GenBank/DDBJ whole genome shotgun (WGS) entry which is preliminary data.</text>
</comment>
<keyword evidence="4" id="KW-1185">Reference proteome</keyword>
<keyword evidence="1" id="KW-1133">Transmembrane helix</keyword>
<sequence>MAFGPYLWLISLAFTALSGASSADNDRNLGRRALLVEWQTCSTPGWIPACPGSSICSRIKNKFTNPLSTGEAPCVPPGAICCSNDLYVMPPGNCLDGTQPITTAGDGGGSTAIEPLPTADVLNEVWYTTFTWYYWYYYYTFIDVSTVFTSIEYTSVTTVSLTATDSAQASSLFNEFSATAIFPTPTQTTTALSGSVTRSTPPVTMTATSNNTVSTSKPTAVVAAGARAAATGDWILLTLGVGLFCLVPGFVIAL</sequence>
<dbReference type="Proteomes" id="UP000730481">
    <property type="component" value="Unassembled WGS sequence"/>
</dbReference>
<dbReference type="AlphaFoldDB" id="A0A9P5DQF1"/>
<protein>
    <submittedName>
        <fullName evidence="3">Uncharacterized protein</fullName>
    </submittedName>
</protein>
<keyword evidence="2" id="KW-0732">Signal</keyword>
<keyword evidence="1" id="KW-0472">Membrane</keyword>
<keyword evidence="1" id="KW-0812">Transmembrane</keyword>
<evidence type="ECO:0000256" key="1">
    <source>
        <dbReference type="SAM" id="Phobius"/>
    </source>
</evidence>
<dbReference type="EMBL" id="PVQB02001283">
    <property type="protein sequence ID" value="KAF4331960.1"/>
    <property type="molecule type" value="Genomic_DNA"/>
</dbReference>
<dbReference type="OrthoDB" id="4589875at2759"/>
<gene>
    <name evidence="3" type="ORF">FBEOM_14255</name>
</gene>
<proteinExistence type="predicted"/>
<accession>A0A9P5DQF1</accession>
<evidence type="ECO:0000313" key="4">
    <source>
        <dbReference type="Proteomes" id="UP000730481"/>
    </source>
</evidence>
<feature type="transmembrane region" description="Helical" evidence="1">
    <location>
        <begin position="234"/>
        <end position="253"/>
    </location>
</feature>
<name>A0A9P5DQF1_9HYPO</name>
<evidence type="ECO:0000256" key="2">
    <source>
        <dbReference type="SAM" id="SignalP"/>
    </source>
</evidence>